<dbReference type="AlphaFoldDB" id="A0A3N6N5Q3"/>
<proteinExistence type="predicted"/>
<dbReference type="OrthoDB" id="226715at2157"/>
<organism evidence="1 2">
    <name type="scientific">Natrarchaeobius chitinivorans</name>
    <dbReference type="NCBI Taxonomy" id="1679083"/>
    <lineage>
        <taxon>Archaea</taxon>
        <taxon>Methanobacteriati</taxon>
        <taxon>Methanobacteriota</taxon>
        <taxon>Stenosarchaea group</taxon>
        <taxon>Halobacteria</taxon>
        <taxon>Halobacteriales</taxon>
        <taxon>Natrialbaceae</taxon>
        <taxon>Natrarchaeobius</taxon>
    </lineage>
</organism>
<dbReference type="InterPro" id="IPR055690">
    <property type="entry name" value="DUF7266"/>
</dbReference>
<evidence type="ECO:0008006" key="3">
    <source>
        <dbReference type="Google" id="ProtNLM"/>
    </source>
</evidence>
<gene>
    <name evidence="1" type="ORF">EA472_00940</name>
</gene>
<dbReference type="Pfam" id="PF23928">
    <property type="entry name" value="DUF7266"/>
    <property type="match status" value="1"/>
</dbReference>
<evidence type="ECO:0000313" key="2">
    <source>
        <dbReference type="Proteomes" id="UP000281431"/>
    </source>
</evidence>
<keyword evidence="2" id="KW-1185">Reference proteome</keyword>
<sequence length="148" mass="15396">MDDKAVSTALNYVLLLGITVLLMGGLSVAAGDLLETQHEGAVNAELDVIGERIVADLQTADRLTRADGTAETVLVRSSPPETISGGHYSVRIVHVGGETRLILESASADVTTETTVPTTTPVAETGLIGGPLEIRYDDENGELVIADG</sequence>
<reference evidence="1 2" key="1">
    <citation type="submission" date="2018-10" db="EMBL/GenBank/DDBJ databases">
        <title>Natrarchaeobius chitinivorans gen. nov., sp. nov., and Natrarchaeobius haloalkaliphilus sp. nov., alkaliphilic, chitin-utilizing haloarchaea from hypersaline alkaline lakes.</title>
        <authorList>
            <person name="Sorokin D.Y."/>
            <person name="Elcheninov A.G."/>
            <person name="Kostrikina N.A."/>
            <person name="Bale N.J."/>
            <person name="Sinninghe Damste J.S."/>
            <person name="Khijniak T.V."/>
            <person name="Kublanov I.V."/>
            <person name="Toshchakov S.V."/>
        </authorList>
    </citation>
    <scope>NUCLEOTIDE SEQUENCE [LARGE SCALE GENOMIC DNA]</scope>
    <source>
        <strain evidence="1 2">AArcht7</strain>
    </source>
</reference>
<name>A0A3N6N5Q3_NATCH</name>
<protein>
    <recommendedName>
        <fullName evidence="3">Secreted glycoprotein</fullName>
    </recommendedName>
</protein>
<dbReference type="Proteomes" id="UP000281431">
    <property type="component" value="Unassembled WGS sequence"/>
</dbReference>
<evidence type="ECO:0000313" key="1">
    <source>
        <dbReference type="EMBL" id="RQH03187.1"/>
    </source>
</evidence>
<comment type="caution">
    <text evidence="1">The sequence shown here is derived from an EMBL/GenBank/DDBJ whole genome shotgun (WGS) entry which is preliminary data.</text>
</comment>
<dbReference type="EMBL" id="REFZ01000001">
    <property type="protein sequence ID" value="RQH03187.1"/>
    <property type="molecule type" value="Genomic_DNA"/>
</dbReference>
<accession>A0A3N6N5Q3</accession>